<dbReference type="EMBL" id="CP078145">
    <property type="protein sequence ID" value="QXN90261.1"/>
    <property type="molecule type" value="Genomic_DNA"/>
</dbReference>
<dbReference type="Pfam" id="PF14594">
    <property type="entry name" value="Sipho_Gp37"/>
    <property type="match status" value="1"/>
</dbReference>
<evidence type="ECO:0000313" key="3">
    <source>
        <dbReference type="EMBL" id="QXN90261.1"/>
    </source>
</evidence>
<organism evidence="3 4">
    <name type="scientific">Nocardia iowensis</name>
    <dbReference type="NCBI Taxonomy" id="204891"/>
    <lineage>
        <taxon>Bacteria</taxon>
        <taxon>Bacillati</taxon>
        <taxon>Actinomycetota</taxon>
        <taxon>Actinomycetes</taxon>
        <taxon>Mycobacteriales</taxon>
        <taxon>Nocardiaceae</taxon>
        <taxon>Nocardia</taxon>
    </lineage>
</organism>
<reference evidence="3 4" key="1">
    <citation type="submission" date="2021-07" db="EMBL/GenBank/DDBJ databases">
        <title>Whole Genome Sequence of Nocardia Iowensis.</title>
        <authorList>
            <person name="Lamm A."/>
            <person name="Collins-Fairclough A.M."/>
            <person name="Bunk B."/>
            <person name="Sproer C."/>
        </authorList>
    </citation>
    <scope>NUCLEOTIDE SEQUENCE [LARGE SCALE GENOMIC DNA]</scope>
    <source>
        <strain evidence="3 4">NRRL 5646</strain>
    </source>
</reference>
<sequence>MDEGLGAAMSIDLDAMSLAEQCEAIWDATLAAERADDLERLAQPLMRLWDGHWRLAGIICSEYRAEFTWVDNDTGTALVEIPLDDPLAKWVWRTRARIEANEGRNIHITCDKPDGTRWSGHLHDHSVERRADGSQVLTLRFVHDFQHTKSYLIWSNPFFGPDVQIPRTFGPVPGPARWALKLPLLLNVMREQMQQHGWRLPDDPLDPASWLGAVGLDMSTWSVVVAPTSFAEDLAAGTLWAVPHSRFRYWFDMALDILEDAELSVRCRRWLEGDPPPWPGAPRLRHGVLVIDIVNSSGFYSDTSNGGNPFDGLVRTVARFSEDFIDTIEEPIFDPVIPDDYSVPGHRRTDVTTPFVVYFDGPETGIETSKFTETAATAVQVVTGGHSMPGVVGAPPLNQGGAPTTRLSRRRSVCRNTNGRRSPGRRNRAPASGRSHRRFVTPLVSRNAAGLARRQIQCTRTELRLVKTVRVPGRLAGASVHHRGNDGPTQGLS</sequence>
<evidence type="ECO:0000259" key="2">
    <source>
        <dbReference type="Pfam" id="PF14594"/>
    </source>
</evidence>
<feature type="region of interest" description="Disordered" evidence="1">
    <location>
        <begin position="390"/>
        <end position="436"/>
    </location>
</feature>
<evidence type="ECO:0000256" key="1">
    <source>
        <dbReference type="SAM" id="MobiDB-lite"/>
    </source>
</evidence>
<name>A0ABX8RLT5_NOCIO</name>
<feature type="domain" description="Gp28/Gp37-like" evidence="2">
    <location>
        <begin position="46"/>
        <end position="391"/>
    </location>
</feature>
<dbReference type="InterPro" id="IPR029432">
    <property type="entry name" value="Gp28/Gp37-like_dom"/>
</dbReference>
<accession>A0ABX8RLT5</accession>
<dbReference type="Proteomes" id="UP000694257">
    <property type="component" value="Chromosome"/>
</dbReference>
<protein>
    <recommendedName>
        <fullName evidence="2">Gp28/Gp37-like domain-containing protein</fullName>
    </recommendedName>
</protein>
<keyword evidence="4" id="KW-1185">Reference proteome</keyword>
<evidence type="ECO:0000313" key="4">
    <source>
        <dbReference type="Proteomes" id="UP000694257"/>
    </source>
</evidence>
<proteinExistence type="predicted"/>
<feature type="compositionally biased region" description="Basic residues" evidence="1">
    <location>
        <begin position="422"/>
        <end position="436"/>
    </location>
</feature>
<dbReference type="RefSeq" id="WP_218471133.1">
    <property type="nucleotide sequence ID" value="NZ_CP078145.1"/>
</dbReference>
<gene>
    <name evidence="3" type="ORF">KV110_33355</name>
</gene>